<keyword evidence="2" id="KW-1185">Reference proteome</keyword>
<proteinExistence type="predicted"/>
<evidence type="ECO:0000313" key="1">
    <source>
        <dbReference type="EMBL" id="KAL3422417.1"/>
    </source>
</evidence>
<gene>
    <name evidence="1" type="ORF">PVAG01_06573</name>
</gene>
<reference evidence="1 2" key="1">
    <citation type="submission" date="2024-06" db="EMBL/GenBank/DDBJ databases">
        <title>Complete genome of Phlyctema vagabunda strain 19-DSS-EL-015.</title>
        <authorList>
            <person name="Fiorenzani C."/>
        </authorList>
    </citation>
    <scope>NUCLEOTIDE SEQUENCE [LARGE SCALE GENOMIC DNA]</scope>
    <source>
        <strain evidence="1 2">19-DSS-EL-015</strain>
    </source>
</reference>
<sequence>MYLVPITHESPFCKNRTALLKALSNGKRLEHVSGTRDHPYIGEDCTYRWFPSPVICYILERFQSLTFIGGLETSASSAVYTALNILLREDVVFGGLLRSDISHDECGCAAQLANKKCTKYRITTSSQLHDSALCNGKALALLNSLHIPHLFIPITAPVGAQVVVAEESREIEDALFRSQTFHRPHPWQPSPVVVSLSAWESESAIEAELMRWLTLAAAAERNIPFLILGPTPSPSAGHLLRSREHGKELVDSVRRVIERQNKENVEFLDLWNLGLRPDVPGDAERRETIALGSDLEMALVQAMMVVNWLAMLETS</sequence>
<name>A0ABR4PGG5_9HELO</name>
<dbReference type="EMBL" id="JBFCZG010000005">
    <property type="protein sequence ID" value="KAL3422417.1"/>
    <property type="molecule type" value="Genomic_DNA"/>
</dbReference>
<evidence type="ECO:0000313" key="2">
    <source>
        <dbReference type="Proteomes" id="UP001629113"/>
    </source>
</evidence>
<comment type="caution">
    <text evidence="1">The sequence shown here is derived from an EMBL/GenBank/DDBJ whole genome shotgun (WGS) entry which is preliminary data.</text>
</comment>
<accession>A0ABR4PGG5</accession>
<dbReference type="Proteomes" id="UP001629113">
    <property type="component" value="Unassembled WGS sequence"/>
</dbReference>
<protein>
    <submittedName>
        <fullName evidence="1">Uncharacterized protein</fullName>
    </submittedName>
</protein>
<organism evidence="1 2">
    <name type="scientific">Phlyctema vagabunda</name>
    <dbReference type="NCBI Taxonomy" id="108571"/>
    <lineage>
        <taxon>Eukaryota</taxon>
        <taxon>Fungi</taxon>
        <taxon>Dikarya</taxon>
        <taxon>Ascomycota</taxon>
        <taxon>Pezizomycotina</taxon>
        <taxon>Leotiomycetes</taxon>
        <taxon>Helotiales</taxon>
        <taxon>Dermateaceae</taxon>
        <taxon>Phlyctema</taxon>
    </lineage>
</organism>